<evidence type="ECO:0000256" key="8">
    <source>
        <dbReference type="ARBA" id="ARBA00023136"/>
    </source>
</evidence>
<dbReference type="EMBL" id="LQRT01000013">
    <property type="protein sequence ID" value="KZS40404.1"/>
    <property type="molecule type" value="Genomic_DNA"/>
</dbReference>
<dbReference type="STRING" id="1642818.AWE51_05475"/>
<evidence type="ECO:0000256" key="9">
    <source>
        <dbReference type="ARBA" id="ARBA00093769"/>
    </source>
</evidence>
<evidence type="ECO:0000256" key="10">
    <source>
        <dbReference type="ARBA" id="ARBA00093798"/>
    </source>
</evidence>
<keyword evidence="7" id="KW-0051">Antiviral defense</keyword>
<evidence type="ECO:0000256" key="4">
    <source>
        <dbReference type="ARBA" id="ARBA00022475"/>
    </source>
</evidence>
<evidence type="ECO:0000256" key="3">
    <source>
        <dbReference type="ARBA" id="ARBA00022452"/>
    </source>
</evidence>
<sequence>MNFKKELRKTYGYDLIDSPIRNHKPLQLWLKKPSNPVELYYENILHALISDQKISIIEDNAFAVDHTKKLEYKFNLGITVLDELLTSLGLGNLGLNTKFNKGKKVSLSYDRSKTLTVVQGELANFLSNADFIHPNRELLRNANRNNIIVITGVIMAKNIKAIIETNTDLNIDLDIELNNIAEGKVTFSRVSESKIEMISEGNSSFPIAVKASKIDWDDGEYDQMRLITDHRNLF</sequence>
<comment type="similarity">
    <text evidence="9">Belongs to the bacterial gasdermin family.</text>
</comment>
<evidence type="ECO:0000256" key="5">
    <source>
        <dbReference type="ARBA" id="ARBA00022490"/>
    </source>
</evidence>
<accession>A0A162CPX3</accession>
<evidence type="ECO:0000313" key="12">
    <source>
        <dbReference type="EMBL" id="KZS40404.1"/>
    </source>
</evidence>
<keyword evidence="6" id="KW-0812">Transmembrane</keyword>
<protein>
    <recommendedName>
        <fullName evidence="10">Gasdermin bGSDM</fullName>
    </recommendedName>
    <alternativeName>
        <fullName evidence="11">Bacterial gasdermin</fullName>
    </alternativeName>
</protein>
<keyword evidence="3" id="KW-1134">Transmembrane beta strand</keyword>
<evidence type="ECO:0000256" key="6">
    <source>
        <dbReference type="ARBA" id="ARBA00022692"/>
    </source>
</evidence>
<keyword evidence="4" id="KW-1003">Cell membrane</keyword>
<evidence type="ECO:0000256" key="11">
    <source>
        <dbReference type="ARBA" id="ARBA00093802"/>
    </source>
</evidence>
<comment type="subcellular location">
    <subcellularLocation>
        <location evidence="2">Cell membrane</location>
        <topology evidence="2">Multi-pass membrane protein</topology>
    </subcellularLocation>
    <subcellularLocation>
        <location evidence="1">Cytoplasm</location>
    </subcellularLocation>
</comment>
<comment type="caution">
    <text evidence="12">The sequence shown here is derived from an EMBL/GenBank/DDBJ whole genome shotgun (WGS) entry which is preliminary data.</text>
</comment>
<organism evidence="12 13">
    <name type="scientific">Aquimarina aggregata</name>
    <dbReference type="NCBI Taxonomy" id="1642818"/>
    <lineage>
        <taxon>Bacteria</taxon>
        <taxon>Pseudomonadati</taxon>
        <taxon>Bacteroidota</taxon>
        <taxon>Flavobacteriia</taxon>
        <taxon>Flavobacteriales</taxon>
        <taxon>Flavobacteriaceae</taxon>
        <taxon>Aquimarina</taxon>
    </lineage>
</organism>
<name>A0A162CPX3_9FLAO</name>
<dbReference type="RefSeq" id="WP_066313922.1">
    <property type="nucleotide sequence ID" value="NZ_CANLSS010000018.1"/>
</dbReference>
<dbReference type="Proteomes" id="UP000076715">
    <property type="component" value="Unassembled WGS sequence"/>
</dbReference>
<reference evidence="12 13" key="1">
    <citation type="submission" date="2016-01" db="EMBL/GenBank/DDBJ databases">
        <title>The draft genome sequence of Aquimarina sp. RZW4-3-2.</title>
        <authorList>
            <person name="Wang Y."/>
        </authorList>
    </citation>
    <scope>NUCLEOTIDE SEQUENCE [LARGE SCALE GENOMIC DNA]</scope>
    <source>
        <strain evidence="12 13">RZW4-3-2</strain>
    </source>
</reference>
<dbReference type="InterPro" id="IPR058978">
    <property type="entry name" value="GSDM_bact-type"/>
</dbReference>
<evidence type="ECO:0000256" key="2">
    <source>
        <dbReference type="ARBA" id="ARBA00004651"/>
    </source>
</evidence>
<keyword evidence="13" id="KW-1185">Reference proteome</keyword>
<dbReference type="Pfam" id="PF26164">
    <property type="entry name" value="Bact_GSDM"/>
    <property type="match status" value="1"/>
</dbReference>
<gene>
    <name evidence="12" type="ORF">AWE51_05475</name>
</gene>
<evidence type="ECO:0000256" key="1">
    <source>
        <dbReference type="ARBA" id="ARBA00004496"/>
    </source>
</evidence>
<keyword evidence="8" id="KW-0472">Membrane</keyword>
<proteinExistence type="inferred from homology"/>
<dbReference type="AlphaFoldDB" id="A0A162CPX3"/>
<evidence type="ECO:0000313" key="13">
    <source>
        <dbReference type="Proteomes" id="UP000076715"/>
    </source>
</evidence>
<keyword evidence="5" id="KW-0963">Cytoplasm</keyword>
<dbReference type="OrthoDB" id="981394at2"/>
<evidence type="ECO:0000256" key="7">
    <source>
        <dbReference type="ARBA" id="ARBA00023118"/>
    </source>
</evidence>